<feature type="region of interest" description="Disordered" evidence="1">
    <location>
        <begin position="1"/>
        <end position="33"/>
    </location>
</feature>
<proteinExistence type="predicted"/>
<name>A0ABW1YDV0_9DEIO</name>
<evidence type="ECO:0000313" key="3">
    <source>
        <dbReference type="Proteomes" id="UP001596297"/>
    </source>
</evidence>
<organism evidence="2 3">
    <name type="scientific">Deinococcus lacus</name>
    <dbReference type="NCBI Taxonomy" id="392561"/>
    <lineage>
        <taxon>Bacteria</taxon>
        <taxon>Thermotogati</taxon>
        <taxon>Deinococcota</taxon>
        <taxon>Deinococci</taxon>
        <taxon>Deinococcales</taxon>
        <taxon>Deinococcaceae</taxon>
        <taxon>Deinococcus</taxon>
    </lineage>
</organism>
<dbReference type="Proteomes" id="UP001596297">
    <property type="component" value="Unassembled WGS sequence"/>
</dbReference>
<sequence length="44" mass="4515">MVGAAHGLVTGPLHQLDRKQQGQHGQNQGGRVEAVVAVANSQVA</sequence>
<comment type="caution">
    <text evidence="2">The sequence shown here is derived from an EMBL/GenBank/DDBJ whole genome shotgun (WGS) entry which is preliminary data.</text>
</comment>
<protein>
    <submittedName>
        <fullName evidence="2">Uncharacterized protein</fullName>
    </submittedName>
</protein>
<reference evidence="3" key="1">
    <citation type="journal article" date="2019" name="Int. J. Syst. Evol. Microbiol.">
        <title>The Global Catalogue of Microorganisms (GCM) 10K type strain sequencing project: providing services to taxonomists for standard genome sequencing and annotation.</title>
        <authorList>
            <consortium name="The Broad Institute Genomics Platform"/>
            <consortium name="The Broad Institute Genome Sequencing Center for Infectious Disease"/>
            <person name="Wu L."/>
            <person name="Ma J."/>
        </authorList>
    </citation>
    <scope>NUCLEOTIDE SEQUENCE [LARGE SCALE GENOMIC DNA]</scope>
    <source>
        <strain evidence="3">CGMCC 1.15772</strain>
    </source>
</reference>
<keyword evidence="3" id="KW-1185">Reference proteome</keyword>
<gene>
    <name evidence="2" type="ORF">ACFP81_10810</name>
</gene>
<dbReference type="EMBL" id="JBHSWD010000001">
    <property type="protein sequence ID" value="MFC6592439.1"/>
    <property type="molecule type" value="Genomic_DNA"/>
</dbReference>
<evidence type="ECO:0000256" key="1">
    <source>
        <dbReference type="SAM" id="MobiDB-lite"/>
    </source>
</evidence>
<accession>A0ABW1YDV0</accession>
<dbReference type="RefSeq" id="WP_380083470.1">
    <property type="nucleotide sequence ID" value="NZ_JBHSWD010000001.1"/>
</dbReference>
<evidence type="ECO:0000313" key="2">
    <source>
        <dbReference type="EMBL" id="MFC6592439.1"/>
    </source>
</evidence>